<evidence type="ECO:0000256" key="3">
    <source>
        <dbReference type="ARBA" id="ARBA00022679"/>
    </source>
</evidence>
<keyword evidence="9" id="KW-1185">Reference proteome</keyword>
<comment type="similarity">
    <text evidence="6">Belongs to the methyltransferase superfamily. tRNA (adenine-N(6)-)-methyltransferase family.</text>
</comment>
<comment type="subcellular location">
    <subcellularLocation>
        <location evidence="6">Cytoplasm</location>
    </subcellularLocation>
</comment>
<comment type="catalytic activity">
    <reaction evidence="6">
        <text>adenosine(37) in tRNA1(Val) + S-adenosyl-L-methionine = N(6)-methyladenosine(37) in tRNA1(Val) + S-adenosyl-L-homocysteine + H(+)</text>
        <dbReference type="Rhea" id="RHEA:43160"/>
        <dbReference type="Rhea" id="RHEA-COMP:10369"/>
        <dbReference type="Rhea" id="RHEA-COMP:10370"/>
        <dbReference type="ChEBI" id="CHEBI:15378"/>
        <dbReference type="ChEBI" id="CHEBI:57856"/>
        <dbReference type="ChEBI" id="CHEBI:59789"/>
        <dbReference type="ChEBI" id="CHEBI:74411"/>
        <dbReference type="ChEBI" id="CHEBI:74449"/>
        <dbReference type="EC" id="2.1.1.223"/>
    </reaction>
</comment>
<dbReference type="GO" id="GO:0003676">
    <property type="term" value="F:nucleic acid binding"/>
    <property type="evidence" value="ECO:0007669"/>
    <property type="project" value="InterPro"/>
</dbReference>
<comment type="function">
    <text evidence="6">Specifically methylates the adenine in position 37 of tRNA(1)(Val) (anticodon cmo5UAC).</text>
</comment>
<evidence type="ECO:0000256" key="6">
    <source>
        <dbReference type="HAMAP-Rule" id="MF_01872"/>
    </source>
</evidence>
<dbReference type="SUPFAM" id="SSF53335">
    <property type="entry name" value="S-adenosyl-L-methionine-dependent methyltransferases"/>
    <property type="match status" value="1"/>
</dbReference>
<dbReference type="EMBL" id="VRKQ01000010">
    <property type="protein sequence ID" value="TXG36770.1"/>
    <property type="molecule type" value="Genomic_DNA"/>
</dbReference>
<proteinExistence type="inferred from homology"/>
<name>A0A5C7GG97_9FLAO</name>
<dbReference type="OrthoDB" id="5383291at2"/>
<dbReference type="AlphaFoldDB" id="A0A5C7GG97"/>
<feature type="domain" description="Methyltransferase small" evidence="7">
    <location>
        <begin position="41"/>
        <end position="178"/>
    </location>
</feature>
<dbReference type="PROSITE" id="PS00092">
    <property type="entry name" value="N6_MTASE"/>
    <property type="match status" value="1"/>
</dbReference>
<reference evidence="8 9" key="1">
    <citation type="submission" date="2019-08" db="EMBL/GenBank/DDBJ databases">
        <title>Seonamhaeicola sediminis sp. nov., isolated from marine sediment.</title>
        <authorList>
            <person name="Cao W.R."/>
        </authorList>
    </citation>
    <scope>NUCLEOTIDE SEQUENCE [LARGE SCALE GENOMIC DNA]</scope>
    <source>
        <strain evidence="8 9">1505</strain>
    </source>
</reference>
<dbReference type="Proteomes" id="UP000321080">
    <property type="component" value="Unassembled WGS sequence"/>
</dbReference>
<sequence>MSQKPFQFKQFKINQDRCAMKVGTDGVLVGAWTSIEKNPFSVLDIGSGTGIIALMLAQRTSSEIIDAIEIDADAYEQCVDNFEQSPWGDRLFCYHASLEEFAGEIEDKYDLIVSNPPFYSEDYKTQNNSRDLARFQDAMPFEHLLKNASKLLDEKGSFCVVIPFKEEASFLILAEKFKLFPNKMLHVKGNTTSEVKRSLIELSFHQSATHKDELIIETERHEYTQDYIKLTKDYYLKM</sequence>
<evidence type="ECO:0000256" key="5">
    <source>
        <dbReference type="ARBA" id="ARBA00022694"/>
    </source>
</evidence>
<dbReference type="GO" id="GO:0016430">
    <property type="term" value="F:tRNA (adenine-N6)-methyltransferase activity"/>
    <property type="evidence" value="ECO:0007669"/>
    <property type="project" value="UniProtKB-UniRule"/>
</dbReference>
<dbReference type="GO" id="GO:0008033">
    <property type="term" value="P:tRNA processing"/>
    <property type="evidence" value="ECO:0007669"/>
    <property type="project" value="UniProtKB-UniRule"/>
</dbReference>
<dbReference type="Pfam" id="PF05175">
    <property type="entry name" value="MTS"/>
    <property type="match status" value="1"/>
</dbReference>
<evidence type="ECO:0000259" key="7">
    <source>
        <dbReference type="Pfam" id="PF05175"/>
    </source>
</evidence>
<dbReference type="PANTHER" id="PTHR47739">
    <property type="entry name" value="TRNA1(VAL) (ADENINE(37)-N6)-METHYLTRANSFERASE"/>
    <property type="match status" value="1"/>
</dbReference>
<dbReference type="InterPro" id="IPR022882">
    <property type="entry name" value="tRNA_adenine-N6_MeTrfase"/>
</dbReference>
<dbReference type="HAMAP" id="MF_01872">
    <property type="entry name" value="tRNA_methyltr_YfiC"/>
    <property type="match status" value="1"/>
</dbReference>
<dbReference type="InterPro" id="IPR029063">
    <property type="entry name" value="SAM-dependent_MTases_sf"/>
</dbReference>
<keyword evidence="1 6" id="KW-0963">Cytoplasm</keyword>
<dbReference type="InterPro" id="IPR050210">
    <property type="entry name" value="tRNA_Adenine-N(6)_MTase"/>
</dbReference>
<evidence type="ECO:0000313" key="8">
    <source>
        <dbReference type="EMBL" id="TXG36770.1"/>
    </source>
</evidence>
<dbReference type="EC" id="2.1.1.223" evidence="6"/>
<keyword evidence="4 6" id="KW-0949">S-adenosyl-L-methionine</keyword>
<gene>
    <name evidence="8" type="ORF">FUA22_09325</name>
</gene>
<organism evidence="8 9">
    <name type="scientific">Seonamhaeicola maritimus</name>
    <dbReference type="NCBI Taxonomy" id="2591822"/>
    <lineage>
        <taxon>Bacteria</taxon>
        <taxon>Pseudomonadati</taxon>
        <taxon>Bacteroidota</taxon>
        <taxon>Flavobacteriia</taxon>
        <taxon>Flavobacteriales</taxon>
        <taxon>Flavobacteriaceae</taxon>
    </lineage>
</organism>
<accession>A0A5C7GG97</accession>
<dbReference type="InterPro" id="IPR002052">
    <property type="entry name" value="DNA_methylase_N6_adenine_CS"/>
</dbReference>
<dbReference type="GO" id="GO:0005737">
    <property type="term" value="C:cytoplasm"/>
    <property type="evidence" value="ECO:0007669"/>
    <property type="project" value="UniProtKB-SubCell"/>
</dbReference>
<comment type="caution">
    <text evidence="8">The sequence shown here is derived from an EMBL/GenBank/DDBJ whole genome shotgun (WGS) entry which is preliminary data.</text>
</comment>
<dbReference type="GO" id="GO:0032259">
    <property type="term" value="P:methylation"/>
    <property type="evidence" value="ECO:0007669"/>
    <property type="project" value="UniProtKB-KW"/>
</dbReference>
<dbReference type="InterPro" id="IPR007848">
    <property type="entry name" value="Small_mtfrase_dom"/>
</dbReference>
<dbReference type="PANTHER" id="PTHR47739:SF1">
    <property type="entry name" value="TRNA1(VAL) (ADENINE(37)-N6)-METHYLTRANSFERASE"/>
    <property type="match status" value="1"/>
</dbReference>
<keyword evidence="2 6" id="KW-0489">Methyltransferase</keyword>
<protein>
    <recommendedName>
        <fullName evidence="6">tRNA1(Val) (adenine(37)-N6)-methyltransferase</fullName>
        <ecNumber evidence="6">2.1.1.223</ecNumber>
    </recommendedName>
    <alternativeName>
        <fullName evidence="6">tRNA m6A37 methyltransferase</fullName>
    </alternativeName>
</protein>
<evidence type="ECO:0000256" key="2">
    <source>
        <dbReference type="ARBA" id="ARBA00022603"/>
    </source>
</evidence>
<evidence type="ECO:0000256" key="4">
    <source>
        <dbReference type="ARBA" id="ARBA00022691"/>
    </source>
</evidence>
<keyword evidence="3 6" id="KW-0808">Transferase</keyword>
<keyword evidence="5 6" id="KW-0819">tRNA processing</keyword>
<dbReference type="CDD" id="cd02440">
    <property type="entry name" value="AdoMet_MTases"/>
    <property type="match status" value="1"/>
</dbReference>
<dbReference type="Gene3D" id="3.40.50.150">
    <property type="entry name" value="Vaccinia Virus protein VP39"/>
    <property type="match status" value="1"/>
</dbReference>
<evidence type="ECO:0000256" key="1">
    <source>
        <dbReference type="ARBA" id="ARBA00022490"/>
    </source>
</evidence>
<evidence type="ECO:0000313" key="9">
    <source>
        <dbReference type="Proteomes" id="UP000321080"/>
    </source>
</evidence>